<dbReference type="RefSeq" id="WP_129331984.1">
    <property type="nucleotide sequence ID" value="NZ_SDVB01000216.1"/>
</dbReference>
<sequence length="349" mass="39193">MLFNIQRDRGDLVEGYLIPDGFSDVPVVLVSDADGRIAEIECDQLHSAVVASGRHNTGLVGFKLTDHNIPGLKERATLVIQDAKTGLLIYRRPLPSRQIDRKILRIETQLVPHAALDRAMRSHFQYVLPSIDRYGYETTLQVFLLDKLKSIYLSGRFQVRNHQDFFDKGFAGVALLTEPYYEMALRLLTLKLCSTTKPPFLGERDLMSLSPAIAYFGDLDFKDTGAVAKALKRAPPRVRAVLMSPTTRQFACADPEQPSTRRDIAVVMDIISRLEVIGHINDTLSFASSLGELLNIDMDRIPILQRNDAIDRVAAELRTFAVAESYLEDDLILDYYVRKAIDDAAAQKI</sequence>
<dbReference type="EMBL" id="SDVB01000216">
    <property type="protein sequence ID" value="RYC13964.1"/>
    <property type="molecule type" value="Genomic_DNA"/>
</dbReference>
<evidence type="ECO:0000313" key="2">
    <source>
        <dbReference type="Proteomes" id="UP000291088"/>
    </source>
</evidence>
<name>A0A4Q2TA09_9HYPH</name>
<proteinExistence type="predicted"/>
<organism evidence="1 2">
    <name type="scientific">Ciceribacter ferrooxidans</name>
    <dbReference type="NCBI Taxonomy" id="2509717"/>
    <lineage>
        <taxon>Bacteria</taxon>
        <taxon>Pseudomonadati</taxon>
        <taxon>Pseudomonadota</taxon>
        <taxon>Alphaproteobacteria</taxon>
        <taxon>Hyphomicrobiales</taxon>
        <taxon>Rhizobiaceae</taxon>
        <taxon>Ciceribacter</taxon>
    </lineage>
</organism>
<evidence type="ECO:0000313" key="1">
    <source>
        <dbReference type="EMBL" id="RYC13964.1"/>
    </source>
</evidence>
<protein>
    <submittedName>
        <fullName evidence="1">Uncharacterized protein</fullName>
    </submittedName>
</protein>
<accession>A0A4Q2TA09</accession>
<keyword evidence="2" id="KW-1185">Reference proteome</keyword>
<dbReference type="AlphaFoldDB" id="A0A4Q2TA09"/>
<dbReference type="OrthoDB" id="8434031at2"/>
<comment type="caution">
    <text evidence="1">The sequence shown here is derived from an EMBL/GenBank/DDBJ whole genome shotgun (WGS) entry which is preliminary data.</text>
</comment>
<gene>
    <name evidence="1" type="ORF">EUU22_10575</name>
</gene>
<dbReference type="Proteomes" id="UP000291088">
    <property type="component" value="Unassembled WGS sequence"/>
</dbReference>
<reference evidence="1 2" key="1">
    <citation type="submission" date="2019-01" db="EMBL/GenBank/DDBJ databases">
        <authorList>
            <person name="Deng T."/>
        </authorList>
    </citation>
    <scope>NUCLEOTIDE SEQUENCE [LARGE SCALE GENOMIC DNA]</scope>
    <source>
        <strain evidence="1 2">F8825</strain>
    </source>
</reference>